<sequence>ETPSNRIPTPSSLHTPLQPPSTRSTPLPEHLAHTHNRRFLQPFRNSCQRLHRSAQSGRLRTTHMSQETLPNKNLSKKVLLPHNLALRFHSLLSSIPHKLNVRFNSLLAPSLPYLST</sequence>
<evidence type="ECO:0000313" key="2">
    <source>
        <dbReference type="EMBL" id="JAS28554.1"/>
    </source>
</evidence>
<feature type="non-terminal residue" evidence="2">
    <location>
        <position position="1"/>
    </location>
</feature>
<dbReference type="EMBL" id="GEDC01008744">
    <property type="protein sequence ID" value="JAS28554.1"/>
    <property type="molecule type" value="Transcribed_RNA"/>
</dbReference>
<gene>
    <name evidence="2" type="ORF">g.44465</name>
</gene>
<feature type="compositionally biased region" description="Polar residues" evidence="1">
    <location>
        <begin position="1"/>
        <end position="25"/>
    </location>
</feature>
<accession>A0A1B6DSA2</accession>
<name>A0A1B6DSA2_9HEMI</name>
<protein>
    <submittedName>
        <fullName evidence="2">Uncharacterized protein</fullName>
    </submittedName>
</protein>
<reference evidence="2" key="1">
    <citation type="submission" date="2015-12" db="EMBL/GenBank/DDBJ databases">
        <title>De novo transcriptome assembly of four potential Pierce s Disease insect vectors from Arizona vineyards.</title>
        <authorList>
            <person name="Tassone E.E."/>
        </authorList>
    </citation>
    <scope>NUCLEOTIDE SEQUENCE</scope>
</reference>
<feature type="region of interest" description="Disordered" evidence="1">
    <location>
        <begin position="1"/>
        <end position="29"/>
    </location>
</feature>
<proteinExistence type="predicted"/>
<dbReference type="AlphaFoldDB" id="A0A1B6DSA2"/>
<organism evidence="2">
    <name type="scientific">Clastoptera arizonana</name>
    <name type="common">Arizona spittle bug</name>
    <dbReference type="NCBI Taxonomy" id="38151"/>
    <lineage>
        <taxon>Eukaryota</taxon>
        <taxon>Metazoa</taxon>
        <taxon>Ecdysozoa</taxon>
        <taxon>Arthropoda</taxon>
        <taxon>Hexapoda</taxon>
        <taxon>Insecta</taxon>
        <taxon>Pterygota</taxon>
        <taxon>Neoptera</taxon>
        <taxon>Paraneoptera</taxon>
        <taxon>Hemiptera</taxon>
        <taxon>Auchenorrhyncha</taxon>
        <taxon>Cercopoidea</taxon>
        <taxon>Clastopteridae</taxon>
        <taxon>Clastoptera</taxon>
    </lineage>
</organism>
<evidence type="ECO:0000256" key="1">
    <source>
        <dbReference type="SAM" id="MobiDB-lite"/>
    </source>
</evidence>